<accession>E9FTX1</accession>
<dbReference type="Proteomes" id="UP000000305">
    <property type="component" value="Unassembled WGS sequence"/>
</dbReference>
<evidence type="ECO:0000313" key="1">
    <source>
        <dbReference type="EMBL" id="EFX89567.1"/>
    </source>
</evidence>
<sequence>MAPTRVLHHQVTGVLYDCALTYYTTKAAEYYTEASKYYTTKAIKYYTTTYTARAATPQNNYSAPSPITSLRPFNTTPQPSLPQLSTSWLPSSTPARHLSTTPPRVLHQPSTPRLPICFSYYTETSVYYTTTYASSNYFIEAPKYYIEKVEYCITTYAAPVYYTEEPSVLQASTSAPE</sequence>
<dbReference type="AlphaFoldDB" id="E9FTX1"/>
<name>E9FTX1_DAPPU</name>
<organism evidence="1 2">
    <name type="scientific">Daphnia pulex</name>
    <name type="common">Water flea</name>
    <dbReference type="NCBI Taxonomy" id="6669"/>
    <lineage>
        <taxon>Eukaryota</taxon>
        <taxon>Metazoa</taxon>
        <taxon>Ecdysozoa</taxon>
        <taxon>Arthropoda</taxon>
        <taxon>Crustacea</taxon>
        <taxon>Branchiopoda</taxon>
        <taxon>Diplostraca</taxon>
        <taxon>Cladocera</taxon>
        <taxon>Anomopoda</taxon>
        <taxon>Daphniidae</taxon>
        <taxon>Daphnia</taxon>
    </lineage>
</organism>
<proteinExistence type="predicted"/>
<gene>
    <name evidence="1" type="ORF">DAPPUDRAFT_233374</name>
</gene>
<dbReference type="InParanoid" id="E9FTX1"/>
<dbReference type="KEGG" id="dpx:DAPPUDRAFT_233374"/>
<keyword evidence="2" id="KW-1185">Reference proteome</keyword>
<reference evidence="1 2" key="1">
    <citation type="journal article" date="2011" name="Science">
        <title>The ecoresponsive genome of Daphnia pulex.</title>
        <authorList>
            <person name="Colbourne J.K."/>
            <person name="Pfrender M.E."/>
            <person name="Gilbert D."/>
            <person name="Thomas W.K."/>
            <person name="Tucker A."/>
            <person name="Oakley T.H."/>
            <person name="Tokishita S."/>
            <person name="Aerts A."/>
            <person name="Arnold G.J."/>
            <person name="Basu M.K."/>
            <person name="Bauer D.J."/>
            <person name="Caceres C.E."/>
            <person name="Carmel L."/>
            <person name="Casola C."/>
            <person name="Choi J.H."/>
            <person name="Detter J.C."/>
            <person name="Dong Q."/>
            <person name="Dusheyko S."/>
            <person name="Eads B.D."/>
            <person name="Frohlich T."/>
            <person name="Geiler-Samerotte K.A."/>
            <person name="Gerlach D."/>
            <person name="Hatcher P."/>
            <person name="Jogdeo S."/>
            <person name="Krijgsveld J."/>
            <person name="Kriventseva E.V."/>
            <person name="Kultz D."/>
            <person name="Laforsch C."/>
            <person name="Lindquist E."/>
            <person name="Lopez J."/>
            <person name="Manak J.R."/>
            <person name="Muller J."/>
            <person name="Pangilinan J."/>
            <person name="Patwardhan R.P."/>
            <person name="Pitluck S."/>
            <person name="Pritham E.J."/>
            <person name="Rechtsteiner A."/>
            <person name="Rho M."/>
            <person name="Rogozin I.B."/>
            <person name="Sakarya O."/>
            <person name="Salamov A."/>
            <person name="Schaack S."/>
            <person name="Shapiro H."/>
            <person name="Shiga Y."/>
            <person name="Skalitzky C."/>
            <person name="Smith Z."/>
            <person name="Souvorov A."/>
            <person name="Sung W."/>
            <person name="Tang Z."/>
            <person name="Tsuchiya D."/>
            <person name="Tu H."/>
            <person name="Vos H."/>
            <person name="Wang M."/>
            <person name="Wolf Y.I."/>
            <person name="Yamagata H."/>
            <person name="Yamada T."/>
            <person name="Ye Y."/>
            <person name="Shaw J.R."/>
            <person name="Andrews J."/>
            <person name="Crease T.J."/>
            <person name="Tang H."/>
            <person name="Lucas S.M."/>
            <person name="Robertson H.M."/>
            <person name="Bork P."/>
            <person name="Koonin E.V."/>
            <person name="Zdobnov E.M."/>
            <person name="Grigoriev I.V."/>
            <person name="Lynch M."/>
            <person name="Boore J.L."/>
        </authorList>
    </citation>
    <scope>NUCLEOTIDE SEQUENCE [LARGE SCALE GENOMIC DNA]</scope>
</reference>
<dbReference type="EMBL" id="GL732524">
    <property type="protein sequence ID" value="EFX89567.1"/>
    <property type="molecule type" value="Genomic_DNA"/>
</dbReference>
<protein>
    <submittedName>
        <fullName evidence="1">Uncharacterized protein</fullName>
    </submittedName>
</protein>
<evidence type="ECO:0000313" key="2">
    <source>
        <dbReference type="Proteomes" id="UP000000305"/>
    </source>
</evidence>
<dbReference type="HOGENOM" id="CLU_1373481_0_0_1"/>